<feature type="compositionally biased region" description="Polar residues" evidence="1">
    <location>
        <begin position="86"/>
        <end position="101"/>
    </location>
</feature>
<evidence type="ECO:0000256" key="1">
    <source>
        <dbReference type="SAM" id="MobiDB-lite"/>
    </source>
</evidence>
<name>A0A7S4VUX5_9DINO</name>
<feature type="region of interest" description="Disordered" evidence="1">
    <location>
        <begin position="75"/>
        <end position="101"/>
    </location>
</feature>
<feature type="region of interest" description="Disordered" evidence="1">
    <location>
        <begin position="19"/>
        <end position="54"/>
    </location>
</feature>
<protein>
    <submittedName>
        <fullName evidence="2">Uncharacterized protein</fullName>
    </submittedName>
</protein>
<reference evidence="2" key="1">
    <citation type="submission" date="2021-01" db="EMBL/GenBank/DDBJ databases">
        <authorList>
            <person name="Corre E."/>
            <person name="Pelletier E."/>
            <person name="Niang G."/>
            <person name="Scheremetjew M."/>
            <person name="Finn R."/>
            <person name="Kale V."/>
            <person name="Holt S."/>
            <person name="Cochrane G."/>
            <person name="Meng A."/>
            <person name="Brown T."/>
            <person name="Cohen L."/>
        </authorList>
    </citation>
    <scope>NUCLEOTIDE SEQUENCE</scope>
    <source>
        <strain evidence="2">CCMP3105</strain>
    </source>
</reference>
<organism evidence="2">
    <name type="scientific">Alexandrium monilatum</name>
    <dbReference type="NCBI Taxonomy" id="311494"/>
    <lineage>
        <taxon>Eukaryota</taxon>
        <taxon>Sar</taxon>
        <taxon>Alveolata</taxon>
        <taxon>Dinophyceae</taxon>
        <taxon>Gonyaulacales</taxon>
        <taxon>Pyrocystaceae</taxon>
        <taxon>Alexandrium</taxon>
    </lineage>
</organism>
<dbReference type="EMBL" id="HBNR01075460">
    <property type="protein sequence ID" value="CAE4651823.1"/>
    <property type="molecule type" value="Transcribed_RNA"/>
</dbReference>
<dbReference type="AlphaFoldDB" id="A0A7S4VUX5"/>
<sequence length="101" mass="11030">MWMAVRFLDLIVVATKRLGGRSGAAEQAQPLHAPDGDAQQQRLRSLHSSGSSVQPRSFFCGSQFDVSLMQQQPWSFPARNMEPAQPQGTSTQMADGTPDVN</sequence>
<proteinExistence type="predicted"/>
<accession>A0A7S4VUX5</accession>
<feature type="compositionally biased region" description="Polar residues" evidence="1">
    <location>
        <begin position="38"/>
        <end position="54"/>
    </location>
</feature>
<evidence type="ECO:0000313" key="2">
    <source>
        <dbReference type="EMBL" id="CAE4651823.1"/>
    </source>
</evidence>
<gene>
    <name evidence="2" type="ORF">AMON00008_LOCUS53618</name>
</gene>